<keyword evidence="1" id="KW-0472">Membrane</keyword>
<organism evidence="2 3">
    <name type="scientific">Acetobacter conturbans</name>
    <dbReference type="NCBI Taxonomy" id="1737472"/>
    <lineage>
        <taxon>Bacteria</taxon>
        <taxon>Pseudomonadati</taxon>
        <taxon>Pseudomonadota</taxon>
        <taxon>Alphaproteobacteria</taxon>
        <taxon>Acetobacterales</taxon>
        <taxon>Acetobacteraceae</taxon>
        <taxon>Acetobacter</taxon>
    </lineage>
</organism>
<evidence type="ECO:0000256" key="1">
    <source>
        <dbReference type="SAM" id="Phobius"/>
    </source>
</evidence>
<evidence type="ECO:0000313" key="3">
    <source>
        <dbReference type="Proteomes" id="UP000631653"/>
    </source>
</evidence>
<name>A0ABX0K529_9PROT</name>
<accession>A0ABX0K529</accession>
<comment type="caution">
    <text evidence="2">The sequence shown here is derived from an EMBL/GenBank/DDBJ whole genome shotgun (WGS) entry which is preliminary data.</text>
</comment>
<dbReference type="RefSeq" id="WP_173569789.1">
    <property type="nucleotide sequence ID" value="NZ_WOSY01000006.1"/>
</dbReference>
<dbReference type="EMBL" id="WOSY01000006">
    <property type="protein sequence ID" value="NHN88539.1"/>
    <property type="molecule type" value="Genomic_DNA"/>
</dbReference>
<keyword evidence="1" id="KW-0812">Transmembrane</keyword>
<proteinExistence type="predicted"/>
<keyword evidence="3" id="KW-1185">Reference proteome</keyword>
<keyword evidence="1" id="KW-1133">Transmembrane helix</keyword>
<reference evidence="2 3" key="1">
    <citation type="journal article" date="2020" name="Int. J. Syst. Evol. Microbiol.">
        <title>Novel acetic acid bacteria from cider fermentations: Acetobacter conturbans sp. nov. and Acetobacter fallax sp. nov.</title>
        <authorList>
            <person name="Sombolestani A.S."/>
            <person name="Cleenwerck I."/>
            <person name="Cnockaert M."/>
            <person name="Borremans W."/>
            <person name="Wieme A.D."/>
            <person name="De Vuyst L."/>
            <person name="Vandamme P."/>
        </authorList>
    </citation>
    <scope>NUCLEOTIDE SEQUENCE [LARGE SCALE GENOMIC DNA]</scope>
    <source>
        <strain evidence="2 3">LMG 1627</strain>
    </source>
</reference>
<sequence length="55" mass="5873">MSQTTSVEQKISASAQRSLSTSIRRKAGHIFATCAMGAWIMLAAVPVLVVLIELV</sequence>
<feature type="transmembrane region" description="Helical" evidence="1">
    <location>
        <begin position="30"/>
        <end position="52"/>
    </location>
</feature>
<gene>
    <name evidence="2" type="ORF">GOB81_07835</name>
</gene>
<protein>
    <submittedName>
        <fullName evidence="2">Uncharacterized protein</fullName>
    </submittedName>
</protein>
<evidence type="ECO:0000313" key="2">
    <source>
        <dbReference type="EMBL" id="NHN88539.1"/>
    </source>
</evidence>
<dbReference type="Proteomes" id="UP000631653">
    <property type="component" value="Unassembled WGS sequence"/>
</dbReference>